<dbReference type="PANTHER" id="PTHR34388:SF1">
    <property type="entry name" value="DNA POLYMERASE III SUBUNIT DELTA"/>
    <property type="match status" value="1"/>
</dbReference>
<geneLocation type="plasmid" evidence="11 12">
    <name>pPA115</name>
</geneLocation>
<dbReference type="Proteomes" id="UP000027395">
    <property type="component" value="Plasmid pPA115"/>
</dbReference>
<dbReference type="EC" id="2.7.7.7" evidence="1"/>
<evidence type="ECO:0000256" key="1">
    <source>
        <dbReference type="ARBA" id="ARBA00012417"/>
    </source>
</evidence>
<sequence length="327" mass="36688">MISLLVGDDRYAISKKLSAFKKSLNPAWLSFNYHRFHASVVDEAIYCALTPAFGSVKAKLVIVEDCNFKQFDEAVMDIFQLLPKVPQSTDLIFVASSIDKRLKVSKFLLSQSQLFEFNLIAPWRIDLIAQYIRTQSLRIGLSLDQNSREYLADAIGNDSARIESELQLLALYSNGAKLSLKQVRSLIPSTTQNSLQLAKAIRENNAQKAVDLLQELLTKETFPVAICATLITQFRTWLWVKATIVKGVKSDSEIAKICQIANFKRVYFLKQEVQTIPLQSLVKAVSLLLDLEIALKQGKRNLLLSSILAITQLFASQPVKTAAKSFE</sequence>
<dbReference type="InterPro" id="IPR027417">
    <property type="entry name" value="P-loop_NTPase"/>
</dbReference>
<dbReference type="EMBL" id="CM002804">
    <property type="protein sequence ID" value="KEI65252.1"/>
    <property type="molecule type" value="Genomic_DNA"/>
</dbReference>
<keyword evidence="5" id="KW-0235">DNA replication</keyword>
<dbReference type="GO" id="GO:0006261">
    <property type="term" value="P:DNA-templated DNA replication"/>
    <property type="evidence" value="ECO:0007669"/>
    <property type="project" value="TreeGrafter"/>
</dbReference>
<evidence type="ECO:0000256" key="6">
    <source>
        <dbReference type="ARBA" id="ARBA00022932"/>
    </source>
</evidence>
<organism evidence="11 12">
    <name type="scientific">Planktothrix agardhii (strain NIVA-CYA 126/8)</name>
    <dbReference type="NCBI Taxonomy" id="388467"/>
    <lineage>
        <taxon>Bacteria</taxon>
        <taxon>Bacillati</taxon>
        <taxon>Cyanobacteriota</taxon>
        <taxon>Cyanophyceae</taxon>
        <taxon>Oscillatoriophycideae</taxon>
        <taxon>Oscillatoriales</taxon>
        <taxon>Microcoleaceae</taxon>
        <taxon>Planktothrix</taxon>
    </lineage>
</organism>
<gene>
    <name evidence="11" type="primary">holA</name>
    <name evidence="11" type="ORF">A19Y_9049</name>
</gene>
<dbReference type="NCBIfam" id="TIGR01128">
    <property type="entry name" value="holA"/>
    <property type="match status" value="1"/>
</dbReference>
<dbReference type="GO" id="GO:0009360">
    <property type="term" value="C:DNA polymerase III complex"/>
    <property type="evidence" value="ECO:0007669"/>
    <property type="project" value="InterPro"/>
</dbReference>
<reference evidence="11 12" key="1">
    <citation type="journal article" date="2014" name="Appl. Environ. Microbiol.">
        <title>Elucidation of insertion elements encoded on plasmids and in vitro construction of shuttle vectors from the toxic cyanobacterium Planktothrix.</title>
        <authorList>
            <person name="Christiansen G."/>
            <person name="Goesmann A."/>
            <person name="Kurmayer R."/>
        </authorList>
    </citation>
    <scope>NUCLEOTIDE SEQUENCE [LARGE SCALE GENOMIC DNA]</scope>
    <source>
        <strain evidence="11 12">NIVA-CYA 126/8</strain>
        <plasmid evidence="11">pPA115</plasmid>
    </source>
</reference>
<dbReference type="InterPro" id="IPR005790">
    <property type="entry name" value="DNA_polIII_delta"/>
</dbReference>
<keyword evidence="4 11" id="KW-0548">Nucleotidyltransferase</keyword>
<dbReference type="Gene3D" id="1.20.272.10">
    <property type="match status" value="1"/>
</dbReference>
<dbReference type="PATRIC" id="fig|388467.6.peg.4675"/>
<accession>A0A073CBD9</accession>
<dbReference type="Pfam" id="PF06144">
    <property type="entry name" value="DNA_pol3_delta"/>
    <property type="match status" value="1"/>
</dbReference>
<evidence type="ECO:0000256" key="5">
    <source>
        <dbReference type="ARBA" id="ARBA00022705"/>
    </source>
</evidence>
<dbReference type="RefSeq" id="WP_042158405.1">
    <property type="nucleotide sequence ID" value="NZ_CM002804.1"/>
</dbReference>
<keyword evidence="11" id="KW-0614">Plasmid</keyword>
<name>A0A073CBD9_PLAA1</name>
<proteinExistence type="inferred from homology"/>
<evidence type="ECO:0000313" key="11">
    <source>
        <dbReference type="EMBL" id="KEI65252.1"/>
    </source>
</evidence>
<dbReference type="Gene3D" id="1.10.8.60">
    <property type="match status" value="1"/>
</dbReference>
<evidence type="ECO:0000313" key="12">
    <source>
        <dbReference type="Proteomes" id="UP000027395"/>
    </source>
</evidence>
<dbReference type="HOGENOM" id="CLU_044694_2_1_3"/>
<evidence type="ECO:0000256" key="2">
    <source>
        <dbReference type="ARBA" id="ARBA00017703"/>
    </source>
</evidence>
<dbReference type="Pfam" id="PF21694">
    <property type="entry name" value="DNA_pol3_delta_C"/>
    <property type="match status" value="1"/>
</dbReference>
<comment type="similarity">
    <text evidence="7">Belongs to the DNA polymerase HolA subunit family.</text>
</comment>
<keyword evidence="3 11" id="KW-0808">Transferase</keyword>
<evidence type="ECO:0000259" key="10">
    <source>
        <dbReference type="Pfam" id="PF21694"/>
    </source>
</evidence>
<evidence type="ECO:0000259" key="9">
    <source>
        <dbReference type="Pfam" id="PF06144"/>
    </source>
</evidence>
<feature type="domain" description="DNA polymerase III delta N-terminal" evidence="9">
    <location>
        <begin position="4"/>
        <end position="117"/>
    </location>
</feature>
<dbReference type="GO" id="GO:0003677">
    <property type="term" value="F:DNA binding"/>
    <property type="evidence" value="ECO:0007669"/>
    <property type="project" value="InterPro"/>
</dbReference>
<evidence type="ECO:0000256" key="4">
    <source>
        <dbReference type="ARBA" id="ARBA00022695"/>
    </source>
</evidence>
<keyword evidence="6" id="KW-0239">DNA-directed DNA polymerase</keyword>
<dbReference type="SUPFAM" id="SSF48019">
    <property type="entry name" value="post-AAA+ oligomerization domain-like"/>
    <property type="match status" value="1"/>
</dbReference>
<evidence type="ECO:0000256" key="7">
    <source>
        <dbReference type="ARBA" id="ARBA00034754"/>
    </source>
</evidence>
<dbReference type="PANTHER" id="PTHR34388">
    <property type="entry name" value="DNA POLYMERASE III SUBUNIT DELTA"/>
    <property type="match status" value="1"/>
</dbReference>
<dbReference type="GO" id="GO:0003887">
    <property type="term" value="F:DNA-directed DNA polymerase activity"/>
    <property type="evidence" value="ECO:0007669"/>
    <property type="project" value="UniProtKB-KW"/>
</dbReference>
<keyword evidence="12" id="KW-1185">Reference proteome</keyword>
<protein>
    <recommendedName>
        <fullName evidence="2">DNA polymerase III subunit delta</fullName>
        <ecNumber evidence="1">2.7.7.7</ecNumber>
    </recommendedName>
</protein>
<dbReference type="SUPFAM" id="SSF52540">
    <property type="entry name" value="P-loop containing nucleoside triphosphate hydrolases"/>
    <property type="match status" value="1"/>
</dbReference>
<evidence type="ECO:0000256" key="3">
    <source>
        <dbReference type="ARBA" id="ARBA00022679"/>
    </source>
</evidence>
<dbReference type="InterPro" id="IPR048466">
    <property type="entry name" value="DNA_pol3_delta-like_C"/>
</dbReference>
<dbReference type="Gene3D" id="3.40.50.300">
    <property type="entry name" value="P-loop containing nucleotide triphosphate hydrolases"/>
    <property type="match status" value="1"/>
</dbReference>
<comment type="catalytic activity">
    <reaction evidence="8">
        <text>DNA(n) + a 2'-deoxyribonucleoside 5'-triphosphate = DNA(n+1) + diphosphate</text>
        <dbReference type="Rhea" id="RHEA:22508"/>
        <dbReference type="Rhea" id="RHEA-COMP:17339"/>
        <dbReference type="Rhea" id="RHEA-COMP:17340"/>
        <dbReference type="ChEBI" id="CHEBI:33019"/>
        <dbReference type="ChEBI" id="CHEBI:61560"/>
        <dbReference type="ChEBI" id="CHEBI:173112"/>
        <dbReference type="EC" id="2.7.7.7"/>
    </reaction>
</comment>
<evidence type="ECO:0000256" key="8">
    <source>
        <dbReference type="ARBA" id="ARBA00049244"/>
    </source>
</evidence>
<dbReference type="InterPro" id="IPR008921">
    <property type="entry name" value="DNA_pol3_clamp-load_cplx_C"/>
</dbReference>
<dbReference type="InterPro" id="IPR010372">
    <property type="entry name" value="DNA_pol3_delta_N"/>
</dbReference>
<feature type="domain" description="DNA polymerase III delta subunit-like C-terminal" evidence="10">
    <location>
        <begin position="192"/>
        <end position="303"/>
    </location>
</feature>
<dbReference type="AlphaFoldDB" id="A0A073CBD9"/>